<evidence type="ECO:0000313" key="8">
    <source>
        <dbReference type="EMBL" id="NAS19857.1"/>
    </source>
</evidence>
<feature type="active site" evidence="5">
    <location>
        <position position="139"/>
    </location>
</feature>
<dbReference type="Pfam" id="PF00145">
    <property type="entry name" value="DNA_methylase"/>
    <property type="match status" value="2"/>
</dbReference>
<keyword evidence="2 5" id="KW-0808">Transferase</keyword>
<keyword evidence="4" id="KW-0680">Restriction system</keyword>
<dbReference type="InterPro" id="IPR001525">
    <property type="entry name" value="C5_MeTfrase"/>
</dbReference>
<evidence type="ECO:0000256" key="4">
    <source>
        <dbReference type="ARBA" id="ARBA00022747"/>
    </source>
</evidence>
<evidence type="ECO:0000256" key="5">
    <source>
        <dbReference type="PROSITE-ProRule" id="PRU01016"/>
    </source>
</evidence>
<dbReference type="PROSITE" id="PS00094">
    <property type="entry name" value="C5_MTASE_1"/>
    <property type="match status" value="1"/>
</dbReference>
<comment type="catalytic activity">
    <reaction evidence="7">
        <text>a 2'-deoxycytidine in DNA + S-adenosyl-L-methionine = a 5-methyl-2'-deoxycytidine in DNA + S-adenosyl-L-homocysteine + H(+)</text>
        <dbReference type="Rhea" id="RHEA:13681"/>
        <dbReference type="Rhea" id="RHEA-COMP:11369"/>
        <dbReference type="Rhea" id="RHEA-COMP:11370"/>
        <dbReference type="ChEBI" id="CHEBI:15378"/>
        <dbReference type="ChEBI" id="CHEBI:57856"/>
        <dbReference type="ChEBI" id="CHEBI:59789"/>
        <dbReference type="ChEBI" id="CHEBI:85452"/>
        <dbReference type="ChEBI" id="CHEBI:85454"/>
        <dbReference type="EC" id="2.1.1.37"/>
    </reaction>
</comment>
<keyword evidence="1 5" id="KW-0489">Methyltransferase</keyword>
<dbReference type="InterPro" id="IPR050750">
    <property type="entry name" value="C5-MTase"/>
</dbReference>
<dbReference type="GO" id="GO:0032259">
    <property type="term" value="P:methylation"/>
    <property type="evidence" value="ECO:0007669"/>
    <property type="project" value="UniProtKB-KW"/>
</dbReference>
<reference evidence="8 9" key="1">
    <citation type="submission" date="2020-01" db="EMBL/GenBank/DDBJ databases">
        <title>Genome sequence of a 1,3-propanediol producer, Clostridium butyricum S3.</title>
        <authorList>
            <person name="Zhou J."/>
        </authorList>
    </citation>
    <scope>NUCLEOTIDE SEQUENCE [LARGE SCALE GENOMIC DNA]</scope>
    <source>
        <strain evidence="8 9">S3</strain>
    </source>
</reference>
<comment type="similarity">
    <text evidence="5 6">Belongs to the class I-like SAM-binding methyltransferase superfamily. C5-methyltransferase family.</text>
</comment>
<proteinExistence type="inferred from homology"/>
<sequence length="434" mass="50000">MSCVYKVGSLFAGVGGVCLGFQNAHVENKKFKLVWANEMDEYACETYRNNFSHKLIQGDINKVLEPENIKTELEEYIRELNDVYECRTAVNGWVEYSEEYSKDEKKKIESLKSEYEYYSVKNEEILSEKLDILLGGFPCQAFSIAGERKGFEDDRGNLFLSIINLINKLQNKFGDDGINGVNGKPRILFLENVKNLKGHDGGRTYEVIKSELEKTGYTIKEHVLNTMDYSDLPQNRERIYIIGFLNQKDADKFNFFDDLKSYKKAKSKEDRVRDIKNIINYDASKEEYEKYYYTKAKYPGYFLTEDEYNEIPADKRKAERVNLDEQINEMYEFYQVRRGMYVRKNMSGVCPTLTANMGTGGHNVPLIKVKDGIRKITPEEAFKLQGFPVGNGYTLPSEYKGKNYSDSHLYKQAGNAVSVPVISLLAGEILKILK</sequence>
<dbReference type="Proteomes" id="UP000474042">
    <property type="component" value="Unassembled WGS sequence"/>
</dbReference>
<dbReference type="SUPFAM" id="SSF53335">
    <property type="entry name" value="S-adenosyl-L-methionine-dependent methyltransferases"/>
    <property type="match status" value="1"/>
</dbReference>
<organism evidence="8 9">
    <name type="scientific">Clostridium butyricum</name>
    <dbReference type="NCBI Taxonomy" id="1492"/>
    <lineage>
        <taxon>Bacteria</taxon>
        <taxon>Bacillati</taxon>
        <taxon>Bacillota</taxon>
        <taxon>Clostridia</taxon>
        <taxon>Eubacteriales</taxon>
        <taxon>Clostridiaceae</taxon>
        <taxon>Clostridium</taxon>
    </lineage>
</organism>
<dbReference type="InterPro" id="IPR031303">
    <property type="entry name" value="C5_meth_CS"/>
</dbReference>
<dbReference type="InterPro" id="IPR018117">
    <property type="entry name" value="C5_DNA_meth_AS"/>
</dbReference>
<dbReference type="PANTHER" id="PTHR46098">
    <property type="entry name" value="TRNA (CYTOSINE(38)-C(5))-METHYLTRANSFERASE"/>
    <property type="match status" value="1"/>
</dbReference>
<evidence type="ECO:0000256" key="1">
    <source>
        <dbReference type="ARBA" id="ARBA00022603"/>
    </source>
</evidence>
<dbReference type="PRINTS" id="PR00105">
    <property type="entry name" value="C5METTRFRASE"/>
</dbReference>
<evidence type="ECO:0000256" key="3">
    <source>
        <dbReference type="ARBA" id="ARBA00022691"/>
    </source>
</evidence>
<evidence type="ECO:0000256" key="6">
    <source>
        <dbReference type="RuleBase" id="RU000416"/>
    </source>
</evidence>
<comment type="caution">
    <text evidence="8">The sequence shown here is derived from an EMBL/GenBank/DDBJ whole genome shotgun (WGS) entry which is preliminary data.</text>
</comment>
<dbReference type="Gene3D" id="3.40.50.150">
    <property type="entry name" value="Vaccinia Virus protein VP39"/>
    <property type="match status" value="2"/>
</dbReference>
<dbReference type="Gene3D" id="3.90.120.10">
    <property type="entry name" value="DNA Methylase, subunit A, domain 2"/>
    <property type="match status" value="1"/>
</dbReference>
<dbReference type="EC" id="2.1.1.37" evidence="7"/>
<dbReference type="PROSITE" id="PS51679">
    <property type="entry name" value="SAM_MT_C5"/>
    <property type="match status" value="1"/>
</dbReference>
<dbReference type="CDD" id="cd00315">
    <property type="entry name" value="Cyt_C5_DNA_methylase"/>
    <property type="match status" value="1"/>
</dbReference>
<dbReference type="InterPro" id="IPR029063">
    <property type="entry name" value="SAM-dependent_MTases_sf"/>
</dbReference>
<dbReference type="NCBIfam" id="TIGR00675">
    <property type="entry name" value="dcm"/>
    <property type="match status" value="1"/>
</dbReference>
<dbReference type="AlphaFoldDB" id="A0A6L9ET37"/>
<evidence type="ECO:0000313" key="9">
    <source>
        <dbReference type="Proteomes" id="UP000474042"/>
    </source>
</evidence>
<dbReference type="PANTHER" id="PTHR46098:SF1">
    <property type="entry name" value="TRNA (CYTOSINE(38)-C(5))-METHYLTRANSFERASE"/>
    <property type="match status" value="1"/>
</dbReference>
<dbReference type="PROSITE" id="PS00095">
    <property type="entry name" value="C5_MTASE_2"/>
    <property type="match status" value="1"/>
</dbReference>
<keyword evidence="3 5" id="KW-0949">S-adenosyl-L-methionine</keyword>
<evidence type="ECO:0000256" key="7">
    <source>
        <dbReference type="RuleBase" id="RU000417"/>
    </source>
</evidence>
<protein>
    <recommendedName>
        <fullName evidence="7">Cytosine-specific methyltransferase</fullName>
        <ecNumber evidence="7">2.1.1.37</ecNumber>
    </recommendedName>
</protein>
<gene>
    <name evidence="8" type="primary">dcm</name>
    <name evidence="8" type="ORF">GND98_019015</name>
</gene>
<name>A0A6L9ET37_CLOBU</name>
<dbReference type="EMBL" id="WOFV02000115">
    <property type="protein sequence ID" value="NAS19857.1"/>
    <property type="molecule type" value="Genomic_DNA"/>
</dbReference>
<dbReference type="GO" id="GO:0003886">
    <property type="term" value="F:DNA (cytosine-5-)-methyltransferase activity"/>
    <property type="evidence" value="ECO:0007669"/>
    <property type="project" value="UniProtKB-EC"/>
</dbReference>
<accession>A0A6L9ET37</accession>
<dbReference type="GO" id="GO:0009307">
    <property type="term" value="P:DNA restriction-modification system"/>
    <property type="evidence" value="ECO:0007669"/>
    <property type="project" value="UniProtKB-KW"/>
</dbReference>
<evidence type="ECO:0000256" key="2">
    <source>
        <dbReference type="ARBA" id="ARBA00022679"/>
    </source>
</evidence>